<feature type="transmembrane region" description="Helical" evidence="2">
    <location>
        <begin position="222"/>
        <end position="242"/>
    </location>
</feature>
<dbReference type="InParanoid" id="A0A1X2H3Z9"/>
<accession>A0A1X2H3Z9</accession>
<evidence type="ECO:0008006" key="5">
    <source>
        <dbReference type="Google" id="ProtNLM"/>
    </source>
</evidence>
<feature type="compositionally biased region" description="Acidic residues" evidence="1">
    <location>
        <begin position="82"/>
        <end position="99"/>
    </location>
</feature>
<dbReference type="PANTHER" id="PTHR13568:SF9">
    <property type="entry name" value="TRANSMEMBRANE PROTEIN 203"/>
    <property type="match status" value="1"/>
</dbReference>
<dbReference type="PANTHER" id="PTHR13568">
    <property type="entry name" value="FAM11A, B PROTEIN"/>
    <property type="match status" value="1"/>
</dbReference>
<dbReference type="OrthoDB" id="10250354at2759"/>
<dbReference type="InterPro" id="IPR019396">
    <property type="entry name" value="TM_Fragile-X-F-assoc"/>
</dbReference>
<dbReference type="OMA" id="QHTHDAY"/>
<reference evidence="3 4" key="1">
    <citation type="submission" date="2016-07" db="EMBL/GenBank/DDBJ databases">
        <title>Pervasive Adenine N6-methylation of Active Genes in Fungi.</title>
        <authorList>
            <consortium name="DOE Joint Genome Institute"/>
            <person name="Mondo S.J."/>
            <person name="Dannebaum R.O."/>
            <person name="Kuo R.C."/>
            <person name="Labutti K."/>
            <person name="Haridas S."/>
            <person name="Kuo A."/>
            <person name="Salamov A."/>
            <person name="Ahrendt S.R."/>
            <person name="Lipzen A."/>
            <person name="Sullivan W."/>
            <person name="Andreopoulos W.B."/>
            <person name="Clum A."/>
            <person name="Lindquist E."/>
            <person name="Daum C."/>
            <person name="Ramamoorthy G.K."/>
            <person name="Gryganskyi A."/>
            <person name="Culley D."/>
            <person name="Magnuson J.K."/>
            <person name="James T.Y."/>
            <person name="O'Malley M.A."/>
            <person name="Stajich J.E."/>
            <person name="Spatafora J.W."/>
            <person name="Visel A."/>
            <person name="Grigoriev I.V."/>
        </authorList>
    </citation>
    <scope>NUCLEOTIDE SEQUENCE [LARGE SCALE GENOMIC DNA]</scope>
    <source>
        <strain evidence="3 4">NRRL 2496</strain>
    </source>
</reference>
<dbReference type="AlphaFoldDB" id="A0A1X2H3Z9"/>
<dbReference type="Proteomes" id="UP000242180">
    <property type="component" value="Unassembled WGS sequence"/>
</dbReference>
<protein>
    <recommendedName>
        <fullName evidence="5">Transmembrane protein</fullName>
    </recommendedName>
</protein>
<keyword evidence="2" id="KW-0812">Transmembrane</keyword>
<proteinExistence type="predicted"/>
<evidence type="ECO:0000256" key="2">
    <source>
        <dbReference type="SAM" id="Phobius"/>
    </source>
</evidence>
<feature type="transmembrane region" description="Helical" evidence="2">
    <location>
        <begin position="152"/>
        <end position="177"/>
    </location>
</feature>
<feature type="transmembrane region" description="Helical" evidence="2">
    <location>
        <begin position="49"/>
        <end position="70"/>
    </location>
</feature>
<feature type="region of interest" description="Disordered" evidence="1">
    <location>
        <begin position="82"/>
        <end position="110"/>
    </location>
</feature>
<feature type="transmembrane region" description="Helical" evidence="2">
    <location>
        <begin position="189"/>
        <end position="210"/>
    </location>
</feature>
<comment type="caution">
    <text evidence="3">The sequence shown here is derived from an EMBL/GenBank/DDBJ whole genome shotgun (WGS) entry which is preliminary data.</text>
</comment>
<name>A0A1X2H3Z9_SYNRA</name>
<keyword evidence="2" id="KW-0472">Membrane</keyword>
<feature type="transmembrane region" description="Helical" evidence="2">
    <location>
        <begin position="120"/>
        <end position="140"/>
    </location>
</feature>
<dbReference type="STRING" id="13706.A0A1X2H3Z9"/>
<evidence type="ECO:0000256" key="1">
    <source>
        <dbReference type="SAM" id="MobiDB-lite"/>
    </source>
</evidence>
<evidence type="ECO:0000313" key="4">
    <source>
        <dbReference type="Proteomes" id="UP000242180"/>
    </source>
</evidence>
<organism evidence="3 4">
    <name type="scientific">Syncephalastrum racemosum</name>
    <name type="common">Filamentous fungus</name>
    <dbReference type="NCBI Taxonomy" id="13706"/>
    <lineage>
        <taxon>Eukaryota</taxon>
        <taxon>Fungi</taxon>
        <taxon>Fungi incertae sedis</taxon>
        <taxon>Mucoromycota</taxon>
        <taxon>Mucoromycotina</taxon>
        <taxon>Mucoromycetes</taxon>
        <taxon>Mucorales</taxon>
        <taxon>Syncephalastraceae</taxon>
        <taxon>Syncephalastrum</taxon>
    </lineage>
</organism>
<dbReference type="EMBL" id="MCGN01000009">
    <property type="protein sequence ID" value="ORY93126.1"/>
    <property type="molecule type" value="Genomic_DNA"/>
</dbReference>
<feature type="transmembrane region" description="Helical" evidence="2">
    <location>
        <begin position="21"/>
        <end position="43"/>
    </location>
</feature>
<keyword evidence="4" id="KW-1185">Reference proteome</keyword>
<feature type="transmembrane region" description="Helical" evidence="2">
    <location>
        <begin position="298"/>
        <end position="325"/>
    </location>
</feature>
<keyword evidence="2" id="KW-1133">Transmembrane helix</keyword>
<gene>
    <name evidence="3" type="ORF">BCR43DRAFT_365567</name>
</gene>
<sequence>MMDSPASALFDPEIESMLCTGLTGLSLVFALLIIFFAFLTVRIDNTVSWSWAVVWIPLWIINAIVAYVLLQFLLRALGHGDDDADDEDDEREDEAMHDDDESKRQQRRASRRRLRTSRHAVSFIYFILVLLFQIFIVLRLDNRVAWSAAVVFIPYFILEGLHFLLTTVLFGTALASARGQLPPPVWLQVLRLVFDQYWFFVLRLIQFVLIAVRADNTITCSWGIVFIPLYLVALKYAVQLGWSYRRFSRLTAQPEIAHQGKTTVMLGVVAFVIVGLLLYALVGLIARRLDGFNPISMSHVFVPIFIALSFLLCCFGCCLPCILALSSVSDMEDLEQGQRLVDPNRRIASS</sequence>
<feature type="transmembrane region" description="Helical" evidence="2">
    <location>
        <begin position="263"/>
        <end position="286"/>
    </location>
</feature>
<evidence type="ECO:0000313" key="3">
    <source>
        <dbReference type="EMBL" id="ORY93126.1"/>
    </source>
</evidence>
<dbReference type="Pfam" id="PF10269">
    <property type="entry name" value="Tmemb_185A"/>
    <property type="match status" value="2"/>
</dbReference>